<comment type="caution">
    <text evidence="8">The sequence shown here is derived from an EMBL/GenBank/DDBJ whole genome shotgun (WGS) entry which is preliminary data.</text>
</comment>
<dbReference type="AlphaFoldDB" id="A0A7W8ZJD5"/>
<dbReference type="Gene3D" id="2.60.40.1180">
    <property type="entry name" value="Golgi alpha-mannosidase II"/>
    <property type="match status" value="1"/>
</dbReference>
<evidence type="ECO:0000256" key="6">
    <source>
        <dbReference type="SAM" id="SignalP"/>
    </source>
</evidence>
<evidence type="ECO:0000313" key="9">
    <source>
        <dbReference type="Proteomes" id="UP000537204"/>
    </source>
</evidence>
<dbReference type="PRINTS" id="PR00740">
    <property type="entry name" value="GLHYDRLASE27"/>
</dbReference>
<dbReference type="CDD" id="cd14792">
    <property type="entry name" value="GH27"/>
    <property type="match status" value="1"/>
</dbReference>
<dbReference type="EMBL" id="JACHCE010000001">
    <property type="protein sequence ID" value="MBB5635144.1"/>
    <property type="molecule type" value="Genomic_DNA"/>
</dbReference>
<keyword evidence="4 5" id="KW-0326">Glycosidase</keyword>
<evidence type="ECO:0000256" key="5">
    <source>
        <dbReference type="RuleBase" id="RU361168"/>
    </source>
</evidence>
<dbReference type="Pfam" id="PF17801">
    <property type="entry name" value="Melibiase_C"/>
    <property type="match status" value="1"/>
</dbReference>
<evidence type="ECO:0000256" key="2">
    <source>
        <dbReference type="ARBA" id="ARBA00022729"/>
    </source>
</evidence>
<organism evidence="8 9">
    <name type="scientific">Pedobacter cryoconitis</name>
    <dbReference type="NCBI Taxonomy" id="188932"/>
    <lineage>
        <taxon>Bacteria</taxon>
        <taxon>Pseudomonadati</taxon>
        <taxon>Bacteroidota</taxon>
        <taxon>Sphingobacteriia</taxon>
        <taxon>Sphingobacteriales</taxon>
        <taxon>Sphingobacteriaceae</taxon>
        <taxon>Pedobacter</taxon>
    </lineage>
</organism>
<dbReference type="Gene3D" id="3.20.20.70">
    <property type="entry name" value="Aldolase class I"/>
    <property type="match status" value="1"/>
</dbReference>
<accession>A0A7W8ZJD5</accession>
<feature type="chain" id="PRO_5031314814" description="Alpha-galactosidase" evidence="6">
    <location>
        <begin position="23"/>
        <end position="407"/>
    </location>
</feature>
<dbReference type="FunFam" id="3.20.20.70:FF:000286">
    <property type="entry name" value="Alpha-galactosidase"/>
    <property type="match status" value="1"/>
</dbReference>
<dbReference type="InterPro" id="IPR002241">
    <property type="entry name" value="Glyco_hydro_27"/>
</dbReference>
<feature type="signal peptide" evidence="6">
    <location>
        <begin position="1"/>
        <end position="22"/>
    </location>
</feature>
<dbReference type="InterPro" id="IPR041233">
    <property type="entry name" value="Melibiase_C"/>
</dbReference>
<gene>
    <name evidence="8" type="ORF">HDE68_001029</name>
</gene>
<keyword evidence="3 5" id="KW-0378">Hydrolase</keyword>
<dbReference type="PANTHER" id="PTHR11452:SF75">
    <property type="entry name" value="ALPHA-GALACTOSIDASE MEL1"/>
    <property type="match status" value="1"/>
</dbReference>
<comment type="catalytic activity">
    <reaction evidence="5">
        <text>Hydrolysis of terminal, non-reducing alpha-D-galactose residues in alpha-D-galactosides, including galactose oligosaccharides, galactomannans and galactolipids.</text>
        <dbReference type="EC" id="3.2.1.22"/>
    </reaction>
</comment>
<dbReference type="PANTHER" id="PTHR11452">
    <property type="entry name" value="ALPHA-GALACTOSIDASE/ALPHA-N-ACETYLGALACTOSAMINIDASE"/>
    <property type="match status" value="1"/>
</dbReference>
<feature type="domain" description="Alpha galactosidase C-terminal" evidence="7">
    <location>
        <begin position="333"/>
        <end position="404"/>
    </location>
</feature>
<dbReference type="SUPFAM" id="SSF51445">
    <property type="entry name" value="(Trans)glycosidases"/>
    <property type="match status" value="1"/>
</dbReference>
<dbReference type="InterPro" id="IPR000111">
    <property type="entry name" value="Glyco_hydro_27/36_CS"/>
</dbReference>
<dbReference type="Proteomes" id="UP000537204">
    <property type="component" value="Unassembled WGS sequence"/>
</dbReference>
<evidence type="ECO:0000313" key="8">
    <source>
        <dbReference type="EMBL" id="MBB5635144.1"/>
    </source>
</evidence>
<dbReference type="InterPro" id="IPR013780">
    <property type="entry name" value="Glyco_hydro_b"/>
</dbReference>
<sequence length="407" mass="45714">MRKRSFYVFIITYCLFNLKAYAQSGKEVTLASKPPMGWMTWNYFADNINEKDIMEIADAMVTTGMLKAGYNYVLIDDGWQGGRDNKNNIIADPKKFPSGIKALADYVHHKGLKLGIYSDASSLTCAGYTASLHFEEQDAKTFASWGIDYLKYDYCGAPEDVETAKNRYKTMADALRKSGRDIVFGICEWGGRKPWSWAAESGGQLWRTTNDVRDKWKRRAVEEAGEGILDIIDLNSSLAQYAGPGRWNDMDMLVVGLNGKKGPSGDLGGTGCTAVEYQSQMSLWCMLASPLAATNDVRNMSEEVKRILLNPEIISINQDALGKQAVRKINNETWTVFLKPLSNDEYALAILNRSDQARQTSYDFAEFGLNGNYQLKDLWQHKIAGTGKKWKGTVNAHETKVFRLTRK</sequence>
<dbReference type="EC" id="3.2.1.22" evidence="5"/>
<dbReference type="InterPro" id="IPR017853">
    <property type="entry name" value="GH"/>
</dbReference>
<dbReference type="GO" id="GO:0004557">
    <property type="term" value="F:alpha-galactosidase activity"/>
    <property type="evidence" value="ECO:0007669"/>
    <property type="project" value="UniProtKB-EC"/>
</dbReference>
<keyword evidence="2 6" id="KW-0732">Signal</keyword>
<name>A0A7W8ZJD5_9SPHI</name>
<dbReference type="SUPFAM" id="SSF51011">
    <property type="entry name" value="Glycosyl hydrolase domain"/>
    <property type="match status" value="1"/>
</dbReference>
<reference evidence="8 9" key="1">
    <citation type="submission" date="2020-08" db="EMBL/GenBank/DDBJ databases">
        <title>Genomic Encyclopedia of Type Strains, Phase IV (KMG-V): Genome sequencing to study the core and pangenomes of soil and plant-associated prokaryotes.</title>
        <authorList>
            <person name="Whitman W."/>
        </authorList>
    </citation>
    <scope>NUCLEOTIDE SEQUENCE [LARGE SCALE GENOMIC DNA]</scope>
    <source>
        <strain evidence="8 9">S3M1</strain>
    </source>
</reference>
<comment type="similarity">
    <text evidence="1 5">Belongs to the glycosyl hydrolase 27 family.</text>
</comment>
<dbReference type="Pfam" id="PF16499">
    <property type="entry name" value="Melibiase_2"/>
    <property type="match status" value="1"/>
</dbReference>
<dbReference type="GO" id="GO:0005975">
    <property type="term" value="P:carbohydrate metabolic process"/>
    <property type="evidence" value="ECO:0007669"/>
    <property type="project" value="InterPro"/>
</dbReference>
<dbReference type="PROSITE" id="PS00512">
    <property type="entry name" value="ALPHA_GALACTOSIDASE"/>
    <property type="match status" value="1"/>
</dbReference>
<keyword evidence="5" id="KW-1015">Disulfide bond</keyword>
<dbReference type="InterPro" id="IPR013785">
    <property type="entry name" value="Aldolase_TIM"/>
</dbReference>
<evidence type="ECO:0000256" key="3">
    <source>
        <dbReference type="ARBA" id="ARBA00022801"/>
    </source>
</evidence>
<protein>
    <recommendedName>
        <fullName evidence="5">Alpha-galactosidase</fullName>
        <ecNumber evidence="5">3.2.1.22</ecNumber>
    </recommendedName>
    <alternativeName>
        <fullName evidence="5">Melibiase</fullName>
    </alternativeName>
</protein>
<evidence type="ECO:0000259" key="7">
    <source>
        <dbReference type="Pfam" id="PF17801"/>
    </source>
</evidence>
<evidence type="ECO:0000256" key="4">
    <source>
        <dbReference type="ARBA" id="ARBA00023295"/>
    </source>
</evidence>
<evidence type="ECO:0000256" key="1">
    <source>
        <dbReference type="ARBA" id="ARBA00009743"/>
    </source>
</evidence>
<dbReference type="RefSeq" id="WP_221300666.1">
    <property type="nucleotide sequence ID" value="NZ_JACHCE010000001.1"/>
</dbReference>
<proteinExistence type="inferred from homology"/>